<dbReference type="CDD" id="cd06260">
    <property type="entry name" value="DUF820-like"/>
    <property type="match status" value="1"/>
</dbReference>
<dbReference type="Proteomes" id="UP000019184">
    <property type="component" value="Unassembled WGS sequence"/>
</dbReference>
<dbReference type="Gene3D" id="3.90.1570.10">
    <property type="entry name" value="tt1808, chain A"/>
    <property type="match status" value="1"/>
</dbReference>
<dbReference type="RefSeq" id="WP_034429943.1">
    <property type="nucleotide sequence ID" value="NZ_CBTK010000001.1"/>
</dbReference>
<accession>A0A7U7G7E3</accession>
<dbReference type="OrthoDB" id="5568181at2"/>
<gene>
    <name evidence="2" type="ORF">BN874_10011</name>
</gene>
<proteinExistence type="predicted"/>
<reference evidence="2 3" key="1">
    <citation type="journal article" date="2014" name="ISME J.">
        <title>Candidatus Competibacter-lineage genomes retrieved from metagenomes reveal functional metabolic diversity.</title>
        <authorList>
            <person name="McIlroy S.J."/>
            <person name="Albertsen M."/>
            <person name="Andresen E.K."/>
            <person name="Saunders A.M."/>
            <person name="Kristiansen R."/>
            <person name="Stokholm-Bjerregaard M."/>
            <person name="Nielsen K.L."/>
            <person name="Nielsen P.H."/>
        </authorList>
    </citation>
    <scope>NUCLEOTIDE SEQUENCE [LARGE SCALE GENOMIC DNA]</scope>
    <source>
        <strain evidence="2 3">Run_B_J11</strain>
    </source>
</reference>
<feature type="domain" description="Putative restriction endonuclease" evidence="1">
    <location>
        <begin position="17"/>
        <end position="137"/>
    </location>
</feature>
<protein>
    <recommendedName>
        <fullName evidence="1">Putative restriction endonuclease domain-containing protein</fullName>
    </recommendedName>
</protein>
<evidence type="ECO:0000259" key="1">
    <source>
        <dbReference type="Pfam" id="PF05685"/>
    </source>
</evidence>
<comment type="caution">
    <text evidence="2">The sequence shown here is derived from an EMBL/GenBank/DDBJ whole genome shotgun (WGS) entry which is preliminary data.</text>
</comment>
<dbReference type="PANTHER" id="PTHR34107">
    <property type="entry name" value="SLL0198 PROTEIN-RELATED"/>
    <property type="match status" value="1"/>
</dbReference>
<dbReference type="PANTHER" id="PTHR34107:SF4">
    <property type="entry name" value="SLL1222 PROTEIN"/>
    <property type="match status" value="1"/>
</dbReference>
<dbReference type="InterPro" id="IPR011335">
    <property type="entry name" value="Restrct_endonuc-II-like"/>
</dbReference>
<evidence type="ECO:0000313" key="3">
    <source>
        <dbReference type="Proteomes" id="UP000019184"/>
    </source>
</evidence>
<dbReference type="InterPro" id="IPR012296">
    <property type="entry name" value="Nuclease_put_TT1808"/>
</dbReference>
<dbReference type="EMBL" id="CBTK010000001">
    <property type="protein sequence ID" value="CDH43047.1"/>
    <property type="molecule type" value="Genomic_DNA"/>
</dbReference>
<dbReference type="InterPro" id="IPR008538">
    <property type="entry name" value="Uma2"/>
</dbReference>
<keyword evidence="3" id="KW-1185">Reference proteome</keyword>
<evidence type="ECO:0000313" key="2">
    <source>
        <dbReference type="EMBL" id="CDH43047.1"/>
    </source>
</evidence>
<name>A0A7U7G7E3_9GAMM</name>
<dbReference type="SUPFAM" id="SSF52980">
    <property type="entry name" value="Restriction endonuclease-like"/>
    <property type="match status" value="1"/>
</dbReference>
<sequence length="155" mass="17363">MEWAEVLADPVLQDLPYKIELNEYGKIVMSPASNRRSLLQGDVIRLLGGKLPGRVFPECSIQTTKGVKVADVVWCSADFIRQYGFATPYPHAPELCVEVVSPSNSRQELAEKIALYLNAGVREVWIVFEDGRIEIHDASGRLERSALLHPIVLEF</sequence>
<organism evidence="2 3">
    <name type="scientific">Candidatus Contendobacter odensis Run_B_J11</name>
    <dbReference type="NCBI Taxonomy" id="1400861"/>
    <lineage>
        <taxon>Bacteria</taxon>
        <taxon>Pseudomonadati</taxon>
        <taxon>Pseudomonadota</taxon>
        <taxon>Gammaproteobacteria</taxon>
        <taxon>Candidatus Competibacteraceae</taxon>
        <taxon>Candidatus Contendibacter</taxon>
    </lineage>
</organism>
<dbReference type="Pfam" id="PF05685">
    <property type="entry name" value="Uma2"/>
    <property type="match status" value="1"/>
</dbReference>
<dbReference type="AlphaFoldDB" id="A0A7U7G7E3"/>